<proteinExistence type="predicted"/>
<evidence type="ECO:0000259" key="4">
    <source>
        <dbReference type="PROSITE" id="PS50110"/>
    </source>
</evidence>
<dbReference type="InterPro" id="IPR011006">
    <property type="entry name" value="CheY-like_superfamily"/>
</dbReference>
<feature type="region of interest" description="Disordered" evidence="3">
    <location>
        <begin position="326"/>
        <end position="369"/>
    </location>
</feature>
<keyword evidence="2" id="KW-0175">Coiled coil</keyword>
<feature type="domain" description="Response regulatory" evidence="4">
    <location>
        <begin position="10"/>
        <end position="126"/>
    </location>
</feature>
<dbReference type="Gene3D" id="3.40.50.2300">
    <property type="match status" value="1"/>
</dbReference>
<dbReference type="Pfam" id="PF00990">
    <property type="entry name" value="GGDEF"/>
    <property type="match status" value="1"/>
</dbReference>
<evidence type="ECO:0000313" key="6">
    <source>
        <dbReference type="EMBL" id="WOB44432.1"/>
    </source>
</evidence>
<dbReference type="Pfam" id="PF00072">
    <property type="entry name" value="Response_reg"/>
    <property type="match status" value="1"/>
</dbReference>
<evidence type="ECO:0000259" key="5">
    <source>
        <dbReference type="PROSITE" id="PS50887"/>
    </source>
</evidence>
<dbReference type="InterPro" id="IPR001789">
    <property type="entry name" value="Sig_transdc_resp-reg_receiver"/>
</dbReference>
<dbReference type="GO" id="GO:1902201">
    <property type="term" value="P:negative regulation of bacterial-type flagellum-dependent cell motility"/>
    <property type="evidence" value="ECO:0007669"/>
    <property type="project" value="TreeGrafter"/>
</dbReference>
<sequence length="369" mass="40456">MEAPDVDVINILIVDDTPANLQLLTSLLRRRGYEVRAANSGALGLAIARATRTEVVLLDISMPEMDGFTVCEQLKSDQRTRDISVIFVSALSEVVDKVKAFAVGGVDYITKPFHVQEVVARVETHLTLRRLQQQLQAQNERLQQEMRDRLAAEAALQAANLELKRLANSDGLTQVANRRRFDEYLSQEWQHMLREQQPLSLILCDVDCFKAYNDVYGHQEGDQCLRQVAQVIDAAVKRAVDLVARYGGEEFAVILPNTASEGAQQVAQEIQASIKALALPHAASSAAPIVTLSQGIATLIPQLDKEPDQLIAAADQALYRAKQSGRDRIVVATPDSEPPIRTADPNRRSSAIPGASGWEPQPDGETPPG</sequence>
<feature type="modified residue" description="4-aspartylphosphate" evidence="1">
    <location>
        <position position="59"/>
    </location>
</feature>
<evidence type="ECO:0000256" key="1">
    <source>
        <dbReference type="PROSITE-ProRule" id="PRU00169"/>
    </source>
</evidence>
<dbReference type="SMART" id="SM00267">
    <property type="entry name" value="GGDEF"/>
    <property type="match status" value="1"/>
</dbReference>
<dbReference type="InterPro" id="IPR043128">
    <property type="entry name" value="Rev_trsase/Diguanyl_cyclase"/>
</dbReference>
<reference evidence="6" key="1">
    <citation type="submission" date="2020-05" db="EMBL/GenBank/DDBJ databases">
        <authorList>
            <person name="Zhu T."/>
            <person name="Keshari N."/>
            <person name="Lu X."/>
        </authorList>
    </citation>
    <scope>NUCLEOTIDE SEQUENCE</scope>
    <source>
        <strain evidence="6">NK1-22</strain>
    </source>
</reference>
<dbReference type="InterPro" id="IPR029787">
    <property type="entry name" value="Nucleotide_cyclase"/>
</dbReference>
<dbReference type="FunFam" id="3.30.70.270:FF:000001">
    <property type="entry name" value="Diguanylate cyclase domain protein"/>
    <property type="match status" value="1"/>
</dbReference>
<organism evidence="6">
    <name type="scientific">Thermoleptolyngbya oregonensis NK1-22</name>
    <dbReference type="NCBI Taxonomy" id="2547457"/>
    <lineage>
        <taxon>Bacteria</taxon>
        <taxon>Bacillati</taxon>
        <taxon>Cyanobacteriota</taxon>
        <taxon>Cyanophyceae</taxon>
        <taxon>Oculatellales</taxon>
        <taxon>Oculatellaceae</taxon>
        <taxon>Thermoleptolyngbya</taxon>
    </lineage>
</organism>
<dbReference type="GO" id="GO:0000160">
    <property type="term" value="P:phosphorelay signal transduction system"/>
    <property type="evidence" value="ECO:0007669"/>
    <property type="project" value="InterPro"/>
</dbReference>
<dbReference type="PANTHER" id="PTHR45138">
    <property type="entry name" value="REGULATORY COMPONENTS OF SENSORY TRANSDUCTION SYSTEM"/>
    <property type="match status" value="1"/>
</dbReference>
<dbReference type="AlphaFoldDB" id="A0AA96Y445"/>
<dbReference type="RefSeq" id="WP_316787518.1">
    <property type="nucleotide sequence ID" value="NZ_CP053540.1"/>
</dbReference>
<dbReference type="GO" id="GO:0043709">
    <property type="term" value="P:cell adhesion involved in single-species biofilm formation"/>
    <property type="evidence" value="ECO:0007669"/>
    <property type="project" value="TreeGrafter"/>
</dbReference>
<dbReference type="PROSITE" id="PS50110">
    <property type="entry name" value="RESPONSE_REGULATORY"/>
    <property type="match status" value="1"/>
</dbReference>
<dbReference type="SUPFAM" id="SSF55073">
    <property type="entry name" value="Nucleotide cyclase"/>
    <property type="match status" value="1"/>
</dbReference>
<name>A0AA96Y445_9CYAN</name>
<dbReference type="PANTHER" id="PTHR45138:SF9">
    <property type="entry name" value="DIGUANYLATE CYCLASE DGCM-RELATED"/>
    <property type="match status" value="1"/>
</dbReference>
<dbReference type="NCBIfam" id="TIGR00254">
    <property type="entry name" value="GGDEF"/>
    <property type="match status" value="1"/>
</dbReference>
<feature type="domain" description="GGDEF" evidence="5">
    <location>
        <begin position="197"/>
        <end position="334"/>
    </location>
</feature>
<dbReference type="InterPro" id="IPR000160">
    <property type="entry name" value="GGDEF_dom"/>
</dbReference>
<dbReference type="EMBL" id="CP053540">
    <property type="protein sequence ID" value="WOB44432.1"/>
    <property type="molecule type" value="Genomic_DNA"/>
</dbReference>
<dbReference type="SUPFAM" id="SSF52172">
    <property type="entry name" value="CheY-like"/>
    <property type="match status" value="1"/>
</dbReference>
<evidence type="ECO:0000256" key="3">
    <source>
        <dbReference type="SAM" id="MobiDB-lite"/>
    </source>
</evidence>
<dbReference type="Gene3D" id="3.30.70.270">
    <property type="match status" value="1"/>
</dbReference>
<dbReference type="GO" id="GO:0052621">
    <property type="term" value="F:diguanylate cyclase activity"/>
    <property type="evidence" value="ECO:0007669"/>
    <property type="project" value="TreeGrafter"/>
</dbReference>
<evidence type="ECO:0000256" key="2">
    <source>
        <dbReference type="SAM" id="Coils"/>
    </source>
</evidence>
<accession>A0AA96Y445</accession>
<dbReference type="KEGG" id="tog:HNI00_15715"/>
<dbReference type="GO" id="GO:0005886">
    <property type="term" value="C:plasma membrane"/>
    <property type="evidence" value="ECO:0007669"/>
    <property type="project" value="TreeGrafter"/>
</dbReference>
<protein>
    <submittedName>
        <fullName evidence="6">Diguanylate cyclase</fullName>
    </submittedName>
</protein>
<gene>
    <name evidence="6" type="ORF">HNI00_15715</name>
</gene>
<dbReference type="SMART" id="SM00448">
    <property type="entry name" value="REC"/>
    <property type="match status" value="1"/>
</dbReference>
<dbReference type="InterPro" id="IPR050469">
    <property type="entry name" value="Diguanylate_Cyclase"/>
</dbReference>
<dbReference type="PROSITE" id="PS50887">
    <property type="entry name" value="GGDEF"/>
    <property type="match status" value="1"/>
</dbReference>
<dbReference type="CDD" id="cd19920">
    <property type="entry name" value="REC_PA4781-like"/>
    <property type="match status" value="1"/>
</dbReference>
<feature type="coiled-coil region" evidence="2">
    <location>
        <begin position="125"/>
        <end position="169"/>
    </location>
</feature>
<dbReference type="CDD" id="cd01949">
    <property type="entry name" value="GGDEF"/>
    <property type="match status" value="1"/>
</dbReference>
<keyword evidence="1" id="KW-0597">Phosphoprotein</keyword>